<evidence type="ECO:0000313" key="2">
    <source>
        <dbReference type="EMBL" id="MPC87363.1"/>
    </source>
</evidence>
<dbReference type="AlphaFoldDB" id="A0A5B7IYL9"/>
<evidence type="ECO:0000313" key="3">
    <source>
        <dbReference type="Proteomes" id="UP000324222"/>
    </source>
</evidence>
<feature type="region of interest" description="Disordered" evidence="1">
    <location>
        <begin position="24"/>
        <end position="63"/>
    </location>
</feature>
<dbReference type="EMBL" id="VSRR010074271">
    <property type="protein sequence ID" value="MPC87363.1"/>
    <property type="molecule type" value="Genomic_DNA"/>
</dbReference>
<keyword evidence="3" id="KW-1185">Reference proteome</keyword>
<reference evidence="2 3" key="1">
    <citation type="submission" date="2019-05" db="EMBL/GenBank/DDBJ databases">
        <title>Another draft genome of Portunus trituberculatus and its Hox gene families provides insights of decapod evolution.</title>
        <authorList>
            <person name="Jeong J.-H."/>
            <person name="Song I."/>
            <person name="Kim S."/>
            <person name="Choi T."/>
            <person name="Kim D."/>
            <person name="Ryu S."/>
            <person name="Kim W."/>
        </authorList>
    </citation>
    <scope>NUCLEOTIDE SEQUENCE [LARGE SCALE GENOMIC DNA]</scope>
    <source>
        <tissue evidence="2">Muscle</tissue>
    </source>
</reference>
<comment type="caution">
    <text evidence="2">The sequence shown here is derived from an EMBL/GenBank/DDBJ whole genome shotgun (WGS) entry which is preliminary data.</text>
</comment>
<name>A0A5B7IYL9_PORTR</name>
<gene>
    <name evidence="2" type="ORF">E2C01_082224</name>
</gene>
<accession>A0A5B7IYL9</accession>
<organism evidence="2 3">
    <name type="scientific">Portunus trituberculatus</name>
    <name type="common">Swimming crab</name>
    <name type="synonym">Neptunus trituberculatus</name>
    <dbReference type="NCBI Taxonomy" id="210409"/>
    <lineage>
        <taxon>Eukaryota</taxon>
        <taxon>Metazoa</taxon>
        <taxon>Ecdysozoa</taxon>
        <taxon>Arthropoda</taxon>
        <taxon>Crustacea</taxon>
        <taxon>Multicrustacea</taxon>
        <taxon>Malacostraca</taxon>
        <taxon>Eumalacostraca</taxon>
        <taxon>Eucarida</taxon>
        <taxon>Decapoda</taxon>
        <taxon>Pleocyemata</taxon>
        <taxon>Brachyura</taxon>
        <taxon>Eubrachyura</taxon>
        <taxon>Portunoidea</taxon>
        <taxon>Portunidae</taxon>
        <taxon>Portuninae</taxon>
        <taxon>Portunus</taxon>
    </lineage>
</organism>
<protein>
    <submittedName>
        <fullName evidence="2">Uncharacterized protein</fullName>
    </submittedName>
</protein>
<sequence>MVMQWCEIKTHALKDGALIQVRPPSSHHRALASHYQTPPHPRIKADVSGRAYTPKDQTESTSRPAIRVALMIINEPRKTSTSASSAFLSYDRTTTSKAVRSQYVIVKSP</sequence>
<evidence type="ECO:0000256" key="1">
    <source>
        <dbReference type="SAM" id="MobiDB-lite"/>
    </source>
</evidence>
<proteinExistence type="predicted"/>
<dbReference type="Proteomes" id="UP000324222">
    <property type="component" value="Unassembled WGS sequence"/>
</dbReference>